<sequence length="539" mass="61082">MERFKKAATNLKHKLTKTPLEKLISEVTKNNDSVPSKSSLYSIADKSFNTEEVPVISKAIWHYLKAPEKDWKKISKTLTLIETLIKVGSNYILSDIQTNQARVRALLEFSYREKGLEQGDVVRTKVRQIVHLLSNEQFLQEERAAGRIQRERFMSISSKEVGSHQNPPQVMKYEEPISNYNYEPPQTKIIEKNPAPVQNEPWYEQAKISPAAVNRQPESKQEPTEAPESFKDIFNQRPKVDIFQEKPKQEFQEKPKQDIFKGIQVKDQKRKINQEAQEFPPISQNNGITNGSSQSKPDFFKGTQLKQKPNQHSHSVTNLPNSKSLANGFAAEPVTPTPSTQELLADLFTTDIPKPVLQQSMPSFNSSYPSNSYNPFDEASATQQTKAAPAYSDPFDSVSIEPSYSVYPKQNPQVPAQNLYYPQNQFYNNPIPNPQFTAQNPYMQAQNFQNPYPTPNSFAYNSPQGTFNQFNPRTNGFSNGNSFQPQPFMNGNIQGPQNLQTEKRPISHSNLEASLMNLDGLSISLSGNQTLMSVNNIEL</sequence>
<dbReference type="GO" id="GO:0005768">
    <property type="term" value="C:endosome"/>
    <property type="evidence" value="ECO:0007669"/>
    <property type="project" value="TreeGrafter"/>
</dbReference>
<feature type="compositionally biased region" description="Basic and acidic residues" evidence="1">
    <location>
        <begin position="217"/>
        <end position="231"/>
    </location>
</feature>
<dbReference type="GO" id="GO:0005543">
    <property type="term" value="F:phospholipid binding"/>
    <property type="evidence" value="ECO:0007669"/>
    <property type="project" value="TreeGrafter"/>
</dbReference>
<protein>
    <recommendedName>
        <fullName evidence="2">ENTH domain-containing protein</fullName>
    </recommendedName>
</protein>
<name>A0AAU9JIW3_9CILI</name>
<dbReference type="Proteomes" id="UP001162131">
    <property type="component" value="Unassembled WGS sequence"/>
</dbReference>
<dbReference type="GO" id="GO:0030276">
    <property type="term" value="F:clathrin binding"/>
    <property type="evidence" value="ECO:0007669"/>
    <property type="project" value="TreeGrafter"/>
</dbReference>
<gene>
    <name evidence="3" type="ORF">BSTOLATCC_MIC38844</name>
</gene>
<dbReference type="PROSITE" id="PS50942">
    <property type="entry name" value="ENTH"/>
    <property type="match status" value="1"/>
</dbReference>
<dbReference type="InterPro" id="IPR008942">
    <property type="entry name" value="ENTH_VHS"/>
</dbReference>
<dbReference type="InterPro" id="IPR013809">
    <property type="entry name" value="ENTH"/>
</dbReference>
<dbReference type="GO" id="GO:0006897">
    <property type="term" value="P:endocytosis"/>
    <property type="evidence" value="ECO:0007669"/>
    <property type="project" value="TreeGrafter"/>
</dbReference>
<dbReference type="PANTHER" id="PTHR12276:SF45">
    <property type="entry name" value="CLATHRIN INTERACTOR 1"/>
    <property type="match status" value="1"/>
</dbReference>
<dbReference type="AlphaFoldDB" id="A0AAU9JIW3"/>
<dbReference type="Pfam" id="PF01417">
    <property type="entry name" value="ENTH"/>
    <property type="match status" value="1"/>
</dbReference>
<accession>A0AAU9JIW3</accession>
<dbReference type="Gene3D" id="1.25.40.90">
    <property type="match status" value="1"/>
</dbReference>
<evidence type="ECO:0000313" key="3">
    <source>
        <dbReference type="EMBL" id="CAG9325595.1"/>
    </source>
</evidence>
<keyword evidence="4" id="KW-1185">Reference proteome</keyword>
<dbReference type="EMBL" id="CAJZBQ010000038">
    <property type="protein sequence ID" value="CAG9325595.1"/>
    <property type="molecule type" value="Genomic_DNA"/>
</dbReference>
<dbReference type="GO" id="GO:0005886">
    <property type="term" value="C:plasma membrane"/>
    <property type="evidence" value="ECO:0007669"/>
    <property type="project" value="TreeGrafter"/>
</dbReference>
<dbReference type="SMART" id="SM00273">
    <property type="entry name" value="ENTH"/>
    <property type="match status" value="1"/>
</dbReference>
<dbReference type="SUPFAM" id="SSF48464">
    <property type="entry name" value="ENTH/VHS domain"/>
    <property type="match status" value="1"/>
</dbReference>
<dbReference type="PANTHER" id="PTHR12276">
    <property type="entry name" value="EPSIN/ENT-RELATED"/>
    <property type="match status" value="1"/>
</dbReference>
<evidence type="ECO:0000259" key="2">
    <source>
        <dbReference type="PROSITE" id="PS50942"/>
    </source>
</evidence>
<dbReference type="CDD" id="cd03571">
    <property type="entry name" value="ENTH"/>
    <property type="match status" value="1"/>
</dbReference>
<feature type="compositionally biased region" description="Polar residues" evidence="1">
    <location>
        <begin position="282"/>
        <end position="296"/>
    </location>
</feature>
<evidence type="ECO:0000256" key="1">
    <source>
        <dbReference type="SAM" id="MobiDB-lite"/>
    </source>
</evidence>
<feature type="compositionally biased region" description="Polar residues" evidence="1">
    <location>
        <begin position="304"/>
        <end position="325"/>
    </location>
</feature>
<proteinExistence type="predicted"/>
<reference evidence="3" key="1">
    <citation type="submission" date="2021-09" db="EMBL/GenBank/DDBJ databases">
        <authorList>
            <consortium name="AG Swart"/>
            <person name="Singh M."/>
            <person name="Singh A."/>
            <person name="Seah K."/>
            <person name="Emmerich C."/>
        </authorList>
    </citation>
    <scope>NUCLEOTIDE SEQUENCE</scope>
    <source>
        <strain evidence="3">ATCC30299</strain>
    </source>
</reference>
<feature type="domain" description="ENTH" evidence="2">
    <location>
        <begin position="12"/>
        <end position="143"/>
    </location>
</feature>
<feature type="region of interest" description="Disordered" evidence="1">
    <location>
        <begin position="277"/>
        <end position="337"/>
    </location>
</feature>
<dbReference type="GO" id="GO:0030125">
    <property type="term" value="C:clathrin vesicle coat"/>
    <property type="evidence" value="ECO:0007669"/>
    <property type="project" value="TreeGrafter"/>
</dbReference>
<evidence type="ECO:0000313" key="4">
    <source>
        <dbReference type="Proteomes" id="UP001162131"/>
    </source>
</evidence>
<organism evidence="3 4">
    <name type="scientific">Blepharisma stoltei</name>
    <dbReference type="NCBI Taxonomy" id="1481888"/>
    <lineage>
        <taxon>Eukaryota</taxon>
        <taxon>Sar</taxon>
        <taxon>Alveolata</taxon>
        <taxon>Ciliophora</taxon>
        <taxon>Postciliodesmatophora</taxon>
        <taxon>Heterotrichea</taxon>
        <taxon>Heterotrichida</taxon>
        <taxon>Blepharismidae</taxon>
        <taxon>Blepharisma</taxon>
    </lineage>
</organism>
<feature type="region of interest" description="Disordered" evidence="1">
    <location>
        <begin position="210"/>
        <end position="231"/>
    </location>
</feature>
<comment type="caution">
    <text evidence="3">The sequence shown here is derived from an EMBL/GenBank/DDBJ whole genome shotgun (WGS) entry which is preliminary data.</text>
</comment>